<dbReference type="AlphaFoldDB" id="A0A6A4IGW8"/>
<evidence type="ECO:0000256" key="2">
    <source>
        <dbReference type="SAM" id="SignalP"/>
    </source>
</evidence>
<feature type="signal peptide" evidence="2">
    <location>
        <begin position="1"/>
        <end position="29"/>
    </location>
</feature>
<keyword evidence="2" id="KW-0732">Signal</keyword>
<reference evidence="4" key="1">
    <citation type="journal article" date="2019" name="Environ. Microbiol.">
        <title>Fungal ecological strategies reflected in gene transcription - a case study of two litter decomposers.</title>
        <authorList>
            <person name="Barbi F."/>
            <person name="Kohler A."/>
            <person name="Barry K."/>
            <person name="Baskaran P."/>
            <person name="Daum C."/>
            <person name="Fauchery L."/>
            <person name="Ihrmark K."/>
            <person name="Kuo A."/>
            <person name="LaButti K."/>
            <person name="Lipzen A."/>
            <person name="Morin E."/>
            <person name="Grigoriev I.V."/>
            <person name="Henrissat B."/>
            <person name="Lindahl B."/>
            <person name="Martin F."/>
        </authorList>
    </citation>
    <scope>NUCLEOTIDE SEQUENCE</scope>
    <source>
        <strain evidence="4">JB14</strain>
    </source>
</reference>
<feature type="region of interest" description="Disordered" evidence="1">
    <location>
        <begin position="457"/>
        <end position="487"/>
    </location>
</feature>
<feature type="chain" id="PRO_5025527365" description="DUF7223 domain-containing protein" evidence="2">
    <location>
        <begin position="30"/>
        <end position="656"/>
    </location>
</feature>
<organism evidence="4 5">
    <name type="scientific">Gymnopus androsaceus JB14</name>
    <dbReference type="NCBI Taxonomy" id="1447944"/>
    <lineage>
        <taxon>Eukaryota</taxon>
        <taxon>Fungi</taxon>
        <taxon>Dikarya</taxon>
        <taxon>Basidiomycota</taxon>
        <taxon>Agaricomycotina</taxon>
        <taxon>Agaricomycetes</taxon>
        <taxon>Agaricomycetidae</taxon>
        <taxon>Agaricales</taxon>
        <taxon>Marasmiineae</taxon>
        <taxon>Omphalotaceae</taxon>
        <taxon>Gymnopus</taxon>
    </lineage>
</organism>
<keyword evidence="5" id="KW-1185">Reference proteome</keyword>
<evidence type="ECO:0000313" key="5">
    <source>
        <dbReference type="Proteomes" id="UP000799118"/>
    </source>
</evidence>
<proteinExistence type="predicted"/>
<gene>
    <name evidence="4" type="ORF">BT96DRAFT_871648</name>
</gene>
<dbReference type="Proteomes" id="UP000799118">
    <property type="component" value="Unassembled WGS sequence"/>
</dbReference>
<dbReference type="InterPro" id="IPR055647">
    <property type="entry name" value="DUF7223"/>
</dbReference>
<dbReference type="OrthoDB" id="73875at2759"/>
<feature type="domain" description="DUF7223" evidence="3">
    <location>
        <begin position="250"/>
        <end position="432"/>
    </location>
</feature>
<dbReference type="Pfam" id="PF23865">
    <property type="entry name" value="DUF7223"/>
    <property type="match status" value="1"/>
</dbReference>
<evidence type="ECO:0000259" key="3">
    <source>
        <dbReference type="Pfam" id="PF23865"/>
    </source>
</evidence>
<dbReference type="EMBL" id="ML769386">
    <property type="protein sequence ID" value="KAE9409819.1"/>
    <property type="molecule type" value="Genomic_DNA"/>
</dbReference>
<accession>A0A6A4IGW8</accession>
<name>A0A6A4IGW8_9AGAR</name>
<evidence type="ECO:0000256" key="1">
    <source>
        <dbReference type="SAM" id="MobiDB-lite"/>
    </source>
</evidence>
<evidence type="ECO:0000313" key="4">
    <source>
        <dbReference type="EMBL" id="KAE9409819.1"/>
    </source>
</evidence>
<protein>
    <recommendedName>
        <fullName evidence="3">DUF7223 domain-containing protein</fullName>
    </recommendedName>
</protein>
<sequence>MVHRSLARSTLGFAVVLFGIAGQITPTFAANDWNTPCFDGVCQYSLTAAPGQSGSGTMQIWGSQNALSDITSAAGWQILNCSSTEMAQDIRLVCMSSDTEAAGCDHVFQAGGAVGKIVRLPEDCGMSPFARVVNASVSEDQTLPDSMNTTAQVQALSLDVNFGAIDPSKAGNLSIAIQGANYPGADVNGTLVPTTTSRKRSRIEGRGGMTERGLLSFVGNAIDSIQSLNSSNGIDSININKTDNLPLINVEKSATILNKTISCGDVDLGVDLTVDGQANAQASIAVTAQGTIVPPALMDFQVTVGLDAFINGTADLNAGVESTFSTGEIGIFSIGIPGLDFPGILTIGPSFNVSVEADAVLDLAADLQVGLVYNISNAQLVFPPSSSAQSGGDFNLGDTPLSLSLSPSVAATGNFTAHLIPTLNLGISALDDVASANIFLNLDASATLVLGLQGSDDNSVTVDSSPSSSSSSSEGSSTTTSADSSSSDAVSYGYYYNTYYKRSSVVASAKPTSVVQAVSSAKRAAAYAYARSDNASTTSSSNAQFDGCIEIDVGLAVNAGAEGDFFDLFDDSTEVPLFNKEFVLFQKCFGDASISSLESLTAPPADGSSSTDASSSNSTSAAALTCLANAVGAPASIVEGATIAGKVVEAGDPASA</sequence>